<feature type="chain" id="PRO_5012636956" evidence="1">
    <location>
        <begin position="20"/>
        <end position="148"/>
    </location>
</feature>
<feature type="signal peptide" evidence="1">
    <location>
        <begin position="1"/>
        <end position="19"/>
    </location>
</feature>
<dbReference type="Proteomes" id="UP000188181">
    <property type="component" value="Chromosome"/>
</dbReference>
<keyword evidence="3" id="KW-1185">Reference proteome</keyword>
<dbReference type="STRING" id="1851148.SMSP2_02330"/>
<keyword evidence="1" id="KW-0732">Signal</keyword>
<accession>A0A1Q2MGY6</accession>
<dbReference type="EMBL" id="CP019646">
    <property type="protein sequence ID" value="AQQ71951.1"/>
    <property type="molecule type" value="Genomic_DNA"/>
</dbReference>
<dbReference type="KEGG" id="pbas:SMSP2_02330"/>
<name>A0A1Q2MGY6_9BACT</name>
<proteinExistence type="predicted"/>
<evidence type="ECO:0000256" key="1">
    <source>
        <dbReference type="SAM" id="SignalP"/>
    </source>
</evidence>
<sequence precursor="true">MAILLMGAAAMLSSCSSNTTPTVEVFYKEKEPSLRTLERTKDVLQEHEKNLNVTYYIITEPENKELLQKYNFPESHFPFAVVIDGKYTALIDDRLVQFVDFPLFMKGIGKHEGNWSMDDLAGVLANRGMLRDKNVLPESVGVSGNQPQ</sequence>
<dbReference type="AlphaFoldDB" id="A0A1Q2MGY6"/>
<reference evidence="3" key="1">
    <citation type="submission" date="2017-02" db="EMBL/GenBank/DDBJ databases">
        <title>Comparative genomics and description of representatives of a novel lineage of planctomycetes thriving in anoxic sediments.</title>
        <authorList>
            <person name="Spring S."/>
            <person name="Bunk B."/>
            <person name="Sproer C."/>
        </authorList>
    </citation>
    <scope>NUCLEOTIDE SEQUENCE [LARGE SCALE GENOMIC DNA]</scope>
    <source>
        <strain evidence="3">SM-Chi-D1</strain>
    </source>
</reference>
<protein>
    <submittedName>
        <fullName evidence="2">Uncharacterized protein</fullName>
    </submittedName>
</protein>
<evidence type="ECO:0000313" key="2">
    <source>
        <dbReference type="EMBL" id="AQQ71951.1"/>
    </source>
</evidence>
<organism evidence="2 3">
    <name type="scientific">Limihaloglobus sulfuriphilus</name>
    <dbReference type="NCBI Taxonomy" id="1851148"/>
    <lineage>
        <taxon>Bacteria</taxon>
        <taxon>Pseudomonadati</taxon>
        <taxon>Planctomycetota</taxon>
        <taxon>Phycisphaerae</taxon>
        <taxon>Sedimentisphaerales</taxon>
        <taxon>Sedimentisphaeraceae</taxon>
        <taxon>Limihaloglobus</taxon>
    </lineage>
</organism>
<evidence type="ECO:0000313" key="3">
    <source>
        <dbReference type="Proteomes" id="UP000188181"/>
    </source>
</evidence>
<gene>
    <name evidence="2" type="ORF">SMSP2_02330</name>
</gene>